<reference evidence="9 10" key="1">
    <citation type="submission" date="2019-07" db="EMBL/GenBank/DDBJ databases">
        <title>Genome sequence of Acholeplasma laidlawii strain with increased resistance to erythromycin.</title>
        <authorList>
            <person name="Medvedeva E.S."/>
            <person name="Baranova N.B."/>
            <person name="Siniagina M.N."/>
            <person name="Mouzykantov A."/>
            <person name="Chernova O.A."/>
            <person name="Chernov V.M."/>
        </authorList>
    </citation>
    <scope>NUCLEOTIDE SEQUENCE [LARGE SCALE GENOMIC DNA]</scope>
    <source>
        <strain evidence="9 10">PG8REry</strain>
    </source>
</reference>
<feature type="transmembrane region" description="Helical" evidence="7">
    <location>
        <begin position="85"/>
        <end position="103"/>
    </location>
</feature>
<keyword evidence="6 7" id="KW-0472">Membrane</keyword>
<gene>
    <name evidence="9" type="ORF">FNV44_04205</name>
</gene>
<evidence type="ECO:0000256" key="5">
    <source>
        <dbReference type="ARBA" id="ARBA00022989"/>
    </source>
</evidence>
<accession>A0A553IJA4</accession>
<proteinExistence type="inferred from homology"/>
<evidence type="ECO:0000256" key="3">
    <source>
        <dbReference type="ARBA" id="ARBA00007931"/>
    </source>
</evidence>
<dbReference type="RefSeq" id="WP_094586303.1">
    <property type="nucleotide sequence ID" value="NZ_JACAOE010000001.1"/>
</dbReference>
<dbReference type="GO" id="GO:0016020">
    <property type="term" value="C:membrane"/>
    <property type="evidence" value="ECO:0007669"/>
    <property type="project" value="UniProtKB-SubCell"/>
</dbReference>
<sequence length="184" mass="20869">MFIALFLAIFAHEMGHFISFVKQGIKPKALYALGIAFVNDNGLKIRFVPKFLLMIGGIVIPDHLSIQSKDEEETMVHKFKRVLLAGPKASIIYGVLIILIWILCLFTNIYWLNGFLFTVLIVTSIMTVLAVLSSKVSRAGMYGDFAAEKAFDKDKLFRLTYLIQLTTLIEHDKESMAYFWPSIV</sequence>
<evidence type="ECO:0000256" key="2">
    <source>
        <dbReference type="ARBA" id="ARBA00004141"/>
    </source>
</evidence>
<evidence type="ECO:0000256" key="4">
    <source>
        <dbReference type="ARBA" id="ARBA00022692"/>
    </source>
</evidence>
<dbReference type="InterPro" id="IPR008915">
    <property type="entry name" value="Peptidase_M50"/>
</dbReference>
<evidence type="ECO:0000256" key="1">
    <source>
        <dbReference type="ARBA" id="ARBA00001947"/>
    </source>
</evidence>
<dbReference type="Pfam" id="PF02163">
    <property type="entry name" value="Peptidase_M50"/>
    <property type="match status" value="1"/>
</dbReference>
<name>A0A553IJA4_ACHLA</name>
<evidence type="ECO:0000313" key="9">
    <source>
        <dbReference type="EMBL" id="TRY00258.1"/>
    </source>
</evidence>
<comment type="similarity">
    <text evidence="3">Belongs to the peptidase M50B family.</text>
</comment>
<evidence type="ECO:0000256" key="6">
    <source>
        <dbReference type="ARBA" id="ARBA00023136"/>
    </source>
</evidence>
<dbReference type="Proteomes" id="UP000315938">
    <property type="component" value="Unassembled WGS sequence"/>
</dbReference>
<keyword evidence="4 7" id="KW-0812">Transmembrane</keyword>
<keyword evidence="5 7" id="KW-1133">Transmembrane helix</keyword>
<evidence type="ECO:0000259" key="8">
    <source>
        <dbReference type="Pfam" id="PF02163"/>
    </source>
</evidence>
<feature type="transmembrane region" description="Helical" evidence="7">
    <location>
        <begin position="109"/>
        <end position="132"/>
    </location>
</feature>
<comment type="cofactor">
    <cofactor evidence="1">
        <name>Zn(2+)</name>
        <dbReference type="ChEBI" id="CHEBI:29105"/>
    </cofactor>
</comment>
<comment type="caution">
    <text evidence="9">The sequence shown here is derived from an EMBL/GenBank/DDBJ whole genome shotgun (WGS) entry which is preliminary data.</text>
</comment>
<dbReference type="GO" id="GO:0006508">
    <property type="term" value="P:proteolysis"/>
    <property type="evidence" value="ECO:0007669"/>
    <property type="project" value="InterPro"/>
</dbReference>
<dbReference type="AlphaFoldDB" id="A0A553IJA4"/>
<dbReference type="EMBL" id="VKID01000001">
    <property type="protein sequence ID" value="TRY00258.1"/>
    <property type="molecule type" value="Genomic_DNA"/>
</dbReference>
<evidence type="ECO:0000313" key="10">
    <source>
        <dbReference type="Proteomes" id="UP000315938"/>
    </source>
</evidence>
<organism evidence="9 10">
    <name type="scientific">Acholeplasma laidlawii</name>
    <dbReference type="NCBI Taxonomy" id="2148"/>
    <lineage>
        <taxon>Bacteria</taxon>
        <taxon>Bacillati</taxon>
        <taxon>Mycoplasmatota</taxon>
        <taxon>Mollicutes</taxon>
        <taxon>Acholeplasmatales</taxon>
        <taxon>Acholeplasmataceae</taxon>
        <taxon>Acholeplasma</taxon>
    </lineage>
</organism>
<feature type="domain" description="Peptidase M50" evidence="8">
    <location>
        <begin position="2"/>
        <end position="130"/>
    </location>
</feature>
<evidence type="ECO:0000256" key="7">
    <source>
        <dbReference type="SAM" id="Phobius"/>
    </source>
</evidence>
<protein>
    <recommendedName>
        <fullName evidence="8">Peptidase M50 domain-containing protein</fullName>
    </recommendedName>
</protein>
<comment type="subcellular location">
    <subcellularLocation>
        <location evidence="2">Membrane</location>
        <topology evidence="2">Multi-pass membrane protein</topology>
    </subcellularLocation>
</comment>